<dbReference type="InterPro" id="IPR047704">
    <property type="entry name" value="GPS-CTERM"/>
</dbReference>
<evidence type="ECO:0008006" key="5">
    <source>
        <dbReference type="Google" id="ProtNLM"/>
    </source>
</evidence>
<dbReference type="Proteomes" id="UP000778578">
    <property type="component" value="Unassembled WGS sequence"/>
</dbReference>
<reference evidence="3 4" key="1">
    <citation type="submission" date="2021-08" db="EMBL/GenBank/DDBJ databases">
        <title>WGS of actinomycetes from Thailand.</title>
        <authorList>
            <person name="Thawai C."/>
        </authorList>
    </citation>
    <scope>NUCLEOTIDE SEQUENCE [LARGE SCALE GENOMIC DNA]</scope>
    <source>
        <strain evidence="3 4">PLK6-54</strain>
    </source>
</reference>
<keyword evidence="1" id="KW-0812">Transmembrane</keyword>
<dbReference type="InterPro" id="IPR047703">
    <property type="entry name" value="SCO2322-like"/>
</dbReference>
<dbReference type="NCBIfam" id="NF040672">
    <property type="entry name" value="SCO2322_fam"/>
    <property type="match status" value="1"/>
</dbReference>
<keyword evidence="1" id="KW-0472">Membrane</keyword>
<evidence type="ECO:0000313" key="3">
    <source>
        <dbReference type="EMBL" id="MBY8877820.1"/>
    </source>
</evidence>
<feature type="chain" id="PRO_5045876437" description="Secreted protein" evidence="2">
    <location>
        <begin position="30"/>
        <end position="215"/>
    </location>
</feature>
<sequence length="215" mass="21593">MRRRTTVPALAAAVAALGVLLAAAAPAQATGYRYWSYWLRSHGSWTYAQTGPAMHIPADGDVEGWRFAVSRDAADKAVQPRGAAGFAAICAGTPAVKGSKRVALVLDPGTASDAPGGATPPRQRTACARIPADASSADAVAAVARPLRYDSAGILCAIAGYPSTGCGETVASGAAPRPAAHHGGGPSAGLYAGIAAVAVLGGAAVWQARRRRGRP</sequence>
<evidence type="ECO:0000313" key="4">
    <source>
        <dbReference type="Proteomes" id="UP000778578"/>
    </source>
</evidence>
<dbReference type="RefSeq" id="WP_222961967.1">
    <property type="nucleotide sequence ID" value="NZ_JAINZZ010000007.1"/>
</dbReference>
<dbReference type="EMBL" id="JAINZZ010000007">
    <property type="protein sequence ID" value="MBY8877820.1"/>
    <property type="molecule type" value="Genomic_DNA"/>
</dbReference>
<evidence type="ECO:0000256" key="2">
    <source>
        <dbReference type="SAM" id="SignalP"/>
    </source>
</evidence>
<feature type="transmembrane region" description="Helical" evidence="1">
    <location>
        <begin position="188"/>
        <end position="206"/>
    </location>
</feature>
<accession>A0ABS7Q3W0</accession>
<organism evidence="3 4">
    <name type="scientific">Actinacidiphila acidipaludis</name>
    <dbReference type="NCBI Taxonomy" id="2873382"/>
    <lineage>
        <taxon>Bacteria</taxon>
        <taxon>Bacillati</taxon>
        <taxon>Actinomycetota</taxon>
        <taxon>Actinomycetes</taxon>
        <taxon>Kitasatosporales</taxon>
        <taxon>Streptomycetaceae</taxon>
        <taxon>Actinacidiphila</taxon>
    </lineage>
</organism>
<evidence type="ECO:0000256" key="1">
    <source>
        <dbReference type="SAM" id="Phobius"/>
    </source>
</evidence>
<keyword evidence="2" id="KW-0732">Signal</keyword>
<name>A0ABS7Q3W0_9ACTN</name>
<feature type="signal peptide" evidence="2">
    <location>
        <begin position="1"/>
        <end position="29"/>
    </location>
</feature>
<keyword evidence="1" id="KW-1133">Transmembrane helix</keyword>
<keyword evidence="4" id="KW-1185">Reference proteome</keyword>
<comment type="caution">
    <text evidence="3">The sequence shown here is derived from an EMBL/GenBank/DDBJ whole genome shotgun (WGS) entry which is preliminary data.</text>
</comment>
<dbReference type="NCBIfam" id="NF040681">
    <property type="entry name" value="GPS-CTERM"/>
    <property type="match status" value="1"/>
</dbReference>
<gene>
    <name evidence="3" type="ORF">K7862_09285</name>
</gene>
<protein>
    <recommendedName>
        <fullName evidence="5">Secreted protein</fullName>
    </recommendedName>
</protein>
<proteinExistence type="predicted"/>